<sequence>MKKNGIWIDKEDTRPTVYLVWHTLPDGGDQLIGLCESEDDMKTCYDNALQHFDAEELHSTEVPFGWTYFE</sequence>
<evidence type="ECO:0000313" key="2">
    <source>
        <dbReference type="Proteomes" id="UP001209083"/>
    </source>
</evidence>
<dbReference type="EMBL" id="CP090958">
    <property type="protein sequence ID" value="WGW10639.1"/>
    <property type="molecule type" value="Genomic_DNA"/>
</dbReference>
<dbReference type="Proteomes" id="UP001209083">
    <property type="component" value="Chromosome"/>
</dbReference>
<organism evidence="1 2">
    <name type="scientific">Saxibacter everestensis</name>
    <dbReference type="NCBI Taxonomy" id="2909229"/>
    <lineage>
        <taxon>Bacteria</taxon>
        <taxon>Bacillati</taxon>
        <taxon>Actinomycetota</taxon>
        <taxon>Actinomycetes</taxon>
        <taxon>Micrococcales</taxon>
        <taxon>Brevibacteriaceae</taxon>
        <taxon>Saxibacter</taxon>
    </lineage>
</organism>
<gene>
    <name evidence="1" type="ORF">LWF01_10870</name>
</gene>
<dbReference type="RefSeq" id="WP_349637419.1">
    <property type="nucleotide sequence ID" value="NZ_CP090958.1"/>
</dbReference>
<reference evidence="1 2" key="1">
    <citation type="submission" date="2023-05" db="EMBL/GenBank/DDBJ databases">
        <title>Lithophilousrod everest ZFBP1038 complete genpme.</title>
        <authorList>
            <person name="Tian M."/>
        </authorList>
    </citation>
    <scope>NUCLEOTIDE SEQUENCE [LARGE SCALE GENOMIC DNA]</scope>
    <source>
        <strain evidence="1 2">ZFBP1038</strain>
    </source>
</reference>
<accession>A0ABY8QNU3</accession>
<name>A0ABY8QNU3_9MICO</name>
<keyword evidence="2" id="KW-1185">Reference proteome</keyword>
<evidence type="ECO:0000313" key="1">
    <source>
        <dbReference type="EMBL" id="WGW10639.1"/>
    </source>
</evidence>
<protein>
    <recommendedName>
        <fullName evidence="3">DUF695 domain-containing protein</fullName>
    </recommendedName>
</protein>
<proteinExistence type="predicted"/>
<evidence type="ECO:0008006" key="3">
    <source>
        <dbReference type="Google" id="ProtNLM"/>
    </source>
</evidence>